<evidence type="ECO:0000313" key="1">
    <source>
        <dbReference type="EMBL" id="KNE68582.1"/>
    </source>
</evidence>
<dbReference type="PANTHER" id="PTHR43016:SF6">
    <property type="entry name" value="PEPTIDASE M16 N-TERMINAL DOMAIN-CONTAINING PROTEIN"/>
    <property type="match status" value="1"/>
</dbReference>
<reference evidence="2" key="2">
    <citation type="submission" date="2009-11" db="EMBL/GenBank/DDBJ databases">
        <title>The Genome Sequence of Allomyces macrogynus strain ATCC 38327.</title>
        <authorList>
            <consortium name="The Broad Institute Genome Sequencing Platform"/>
            <person name="Russ C."/>
            <person name="Cuomo C."/>
            <person name="Shea T."/>
            <person name="Young S.K."/>
            <person name="Zeng Q."/>
            <person name="Koehrsen M."/>
            <person name="Haas B."/>
            <person name="Borodovsky M."/>
            <person name="Guigo R."/>
            <person name="Alvarado L."/>
            <person name="Berlin A."/>
            <person name="Borenstein D."/>
            <person name="Chen Z."/>
            <person name="Engels R."/>
            <person name="Freedman E."/>
            <person name="Gellesch M."/>
            <person name="Goldberg J."/>
            <person name="Griggs A."/>
            <person name="Gujja S."/>
            <person name="Heiman D."/>
            <person name="Hepburn T."/>
            <person name="Howarth C."/>
            <person name="Jen D."/>
            <person name="Larson L."/>
            <person name="Lewis B."/>
            <person name="Mehta T."/>
            <person name="Park D."/>
            <person name="Pearson M."/>
            <person name="Roberts A."/>
            <person name="Saif S."/>
            <person name="Shenoy N."/>
            <person name="Sisk P."/>
            <person name="Stolte C."/>
            <person name="Sykes S."/>
            <person name="Walk T."/>
            <person name="White J."/>
            <person name="Yandava C."/>
            <person name="Burger G."/>
            <person name="Gray M.W."/>
            <person name="Holland P.W.H."/>
            <person name="King N."/>
            <person name="Lang F.B.F."/>
            <person name="Roger A.J."/>
            <person name="Ruiz-Trillo I."/>
            <person name="Lander E."/>
            <person name="Nusbaum C."/>
        </authorList>
    </citation>
    <scope>NUCLEOTIDE SEQUENCE [LARGE SCALE GENOMIC DNA]</scope>
    <source>
        <strain evidence="2">ATCC 38327</strain>
    </source>
</reference>
<dbReference type="eggNOG" id="KOG0961">
    <property type="taxonomic scope" value="Eukaryota"/>
</dbReference>
<sequence>MAKHLFATLRTIRDSQMSLERIHAALQRYRVQLLSFLEEDPHDALMSYLIPDILGSVSPSAWGARSNLFSILDALEQEPLDFWRSIMDTWVLTDSVVEIKAVPSSARAKEIEQAKAKRHARIKRQLGRKGLQRCRDQVAHALDMNKVRPETFQHLLPPIADPKSIARLPYTDAVVAFADSFPCGHQIAVETSFHHVKLVFDLRALPPDLVSYLVLFQEALFQLPVQSPADQSAAPVPWTTVVEQLNEHTLTHSASVGLGNEVFTASYLSELFFVCFSSLPDKFATAIDWVVRALVHPVWSDTARLRTIAKNLLGDIKEWKRDGNTVTGALVNTLVGCATGLPDAAMSIFHQERVLKAVVRDLVADPDRIVGKVQAIHQHVLARPYLVQVGGARTFQAEELMGQVRTAFTQAWDQLKVEPVAKQADRLVALYPFPRVPYTLKDAPSVTVVPIKGVTTSFLSLFTDCNLLDPPRNPLYHAVILLCELLSRSEGPIYERIRGPGVAYDSALSCALWTGTLSFDCSESADPAACLDALHAVLATPLDDLVTADALDMAKCAVTYRHAASRASCAGVVAESLRARLKGFASLADEDEFAQSVWAVSVEDLRSAMPVVHRLADPQKRSAVVVCPAGGVDSVQAAVKRALAVEDVRVVESARLADKIVRHLAGSF</sequence>
<dbReference type="OMA" id="HAVILLC"/>
<accession>A0A0L0T1H4</accession>
<dbReference type="AlphaFoldDB" id="A0A0L0T1H4"/>
<dbReference type="GO" id="GO:0046872">
    <property type="term" value="F:metal ion binding"/>
    <property type="evidence" value="ECO:0007669"/>
    <property type="project" value="InterPro"/>
</dbReference>
<evidence type="ECO:0000313" key="2">
    <source>
        <dbReference type="Proteomes" id="UP000054350"/>
    </source>
</evidence>
<dbReference type="PANTHER" id="PTHR43016">
    <property type="entry name" value="PRESEQUENCE PROTEASE"/>
    <property type="match status" value="1"/>
</dbReference>
<dbReference type="EMBL" id="GG745357">
    <property type="protein sequence ID" value="KNE68582.1"/>
    <property type="molecule type" value="Genomic_DNA"/>
</dbReference>
<proteinExistence type="predicted"/>
<dbReference type="VEuPathDB" id="FungiDB:AMAG_19752"/>
<protein>
    <recommendedName>
        <fullName evidence="3">Peptidase M16C associated domain-containing protein</fullName>
    </recommendedName>
</protein>
<dbReference type="Gene3D" id="3.30.830.10">
    <property type="entry name" value="Metalloenzyme, LuxS/M16 peptidase-like"/>
    <property type="match status" value="3"/>
</dbReference>
<dbReference type="STRING" id="578462.A0A0L0T1H4"/>
<keyword evidence="2" id="KW-1185">Reference proteome</keyword>
<evidence type="ECO:0008006" key="3">
    <source>
        <dbReference type="Google" id="ProtNLM"/>
    </source>
</evidence>
<dbReference type="Proteomes" id="UP000054350">
    <property type="component" value="Unassembled WGS sequence"/>
</dbReference>
<gene>
    <name evidence="1" type="ORF">AMAG_19752</name>
</gene>
<reference evidence="1 2" key="1">
    <citation type="submission" date="2009-11" db="EMBL/GenBank/DDBJ databases">
        <title>Annotation of Allomyces macrogynus ATCC 38327.</title>
        <authorList>
            <consortium name="The Broad Institute Genome Sequencing Platform"/>
            <person name="Russ C."/>
            <person name="Cuomo C."/>
            <person name="Burger G."/>
            <person name="Gray M.W."/>
            <person name="Holland P.W.H."/>
            <person name="King N."/>
            <person name="Lang F.B.F."/>
            <person name="Roger A.J."/>
            <person name="Ruiz-Trillo I."/>
            <person name="Young S.K."/>
            <person name="Zeng Q."/>
            <person name="Gargeya S."/>
            <person name="Fitzgerald M."/>
            <person name="Haas B."/>
            <person name="Abouelleil A."/>
            <person name="Alvarado L."/>
            <person name="Arachchi H.M."/>
            <person name="Berlin A."/>
            <person name="Chapman S.B."/>
            <person name="Gearin G."/>
            <person name="Goldberg J."/>
            <person name="Griggs A."/>
            <person name="Gujja S."/>
            <person name="Hansen M."/>
            <person name="Heiman D."/>
            <person name="Howarth C."/>
            <person name="Larimer J."/>
            <person name="Lui A."/>
            <person name="MacDonald P.J.P."/>
            <person name="McCowen C."/>
            <person name="Montmayeur A."/>
            <person name="Murphy C."/>
            <person name="Neiman D."/>
            <person name="Pearson M."/>
            <person name="Priest M."/>
            <person name="Roberts A."/>
            <person name="Saif S."/>
            <person name="Shea T."/>
            <person name="Sisk P."/>
            <person name="Stolte C."/>
            <person name="Sykes S."/>
            <person name="Wortman J."/>
            <person name="Nusbaum C."/>
            <person name="Birren B."/>
        </authorList>
    </citation>
    <scope>NUCLEOTIDE SEQUENCE [LARGE SCALE GENOMIC DNA]</scope>
    <source>
        <strain evidence="1 2">ATCC 38327</strain>
    </source>
</reference>
<organism evidence="1 2">
    <name type="scientific">Allomyces macrogynus (strain ATCC 38327)</name>
    <name type="common">Allomyces javanicus var. macrogynus</name>
    <dbReference type="NCBI Taxonomy" id="578462"/>
    <lineage>
        <taxon>Eukaryota</taxon>
        <taxon>Fungi</taxon>
        <taxon>Fungi incertae sedis</taxon>
        <taxon>Blastocladiomycota</taxon>
        <taxon>Blastocladiomycetes</taxon>
        <taxon>Blastocladiales</taxon>
        <taxon>Blastocladiaceae</taxon>
        <taxon>Allomyces</taxon>
    </lineage>
</organism>
<name>A0A0L0T1H4_ALLM3</name>
<dbReference type="InterPro" id="IPR011249">
    <property type="entry name" value="Metalloenz_LuxS/M16"/>
</dbReference>
<dbReference type="SUPFAM" id="SSF63411">
    <property type="entry name" value="LuxS/MPP-like metallohydrolase"/>
    <property type="match status" value="3"/>
</dbReference>
<dbReference type="OrthoDB" id="4953at2759"/>